<organism evidence="2 3">
    <name type="scientific">Variovorax ginsengisoli</name>
    <dbReference type="NCBI Taxonomy" id="363844"/>
    <lineage>
        <taxon>Bacteria</taxon>
        <taxon>Pseudomonadati</taxon>
        <taxon>Pseudomonadota</taxon>
        <taxon>Betaproteobacteria</taxon>
        <taxon>Burkholderiales</taxon>
        <taxon>Comamonadaceae</taxon>
        <taxon>Variovorax</taxon>
    </lineage>
</organism>
<dbReference type="RefSeq" id="WP_301810454.1">
    <property type="nucleotide sequence ID" value="NZ_JAUJZH010000009.1"/>
</dbReference>
<accession>A0ABT8S3X6</accession>
<evidence type="ECO:0000313" key="2">
    <source>
        <dbReference type="EMBL" id="MDO1533622.1"/>
    </source>
</evidence>
<protein>
    <submittedName>
        <fullName evidence="2">VOC family protein</fullName>
    </submittedName>
</protein>
<dbReference type="EMBL" id="JAUKVY010000009">
    <property type="protein sequence ID" value="MDO1533622.1"/>
    <property type="molecule type" value="Genomic_DNA"/>
</dbReference>
<dbReference type="InterPro" id="IPR004360">
    <property type="entry name" value="Glyas_Fos-R_dOase_dom"/>
</dbReference>
<evidence type="ECO:0000313" key="3">
    <source>
        <dbReference type="Proteomes" id="UP001169027"/>
    </source>
</evidence>
<dbReference type="SUPFAM" id="SSF54593">
    <property type="entry name" value="Glyoxalase/Bleomycin resistance protein/Dihydroxybiphenyl dioxygenase"/>
    <property type="match status" value="1"/>
</dbReference>
<reference evidence="2" key="1">
    <citation type="submission" date="2023-06" db="EMBL/GenBank/DDBJ databases">
        <authorList>
            <person name="Jiang Y."/>
            <person name="Liu Q."/>
        </authorList>
    </citation>
    <scope>NUCLEOTIDE SEQUENCE</scope>
    <source>
        <strain evidence="2">CGMCC 1.12090</strain>
    </source>
</reference>
<feature type="domain" description="VOC" evidence="1">
    <location>
        <begin position="5"/>
        <end position="139"/>
    </location>
</feature>
<dbReference type="Gene3D" id="3.10.180.10">
    <property type="entry name" value="2,3-Dihydroxybiphenyl 1,2-Dioxygenase, domain 1"/>
    <property type="match status" value="1"/>
</dbReference>
<dbReference type="Pfam" id="PF00903">
    <property type="entry name" value="Glyoxalase"/>
    <property type="match status" value="1"/>
</dbReference>
<dbReference type="InterPro" id="IPR029068">
    <property type="entry name" value="Glyas_Bleomycin-R_OHBP_Dase"/>
</dbReference>
<comment type="caution">
    <text evidence="2">The sequence shown here is derived from an EMBL/GenBank/DDBJ whole genome shotgun (WGS) entry which is preliminary data.</text>
</comment>
<name>A0ABT8S3X6_9BURK</name>
<dbReference type="Proteomes" id="UP001169027">
    <property type="component" value="Unassembled WGS sequence"/>
</dbReference>
<evidence type="ECO:0000259" key="1">
    <source>
        <dbReference type="PROSITE" id="PS51819"/>
    </source>
</evidence>
<dbReference type="InterPro" id="IPR037523">
    <property type="entry name" value="VOC_core"/>
</dbReference>
<proteinExistence type="predicted"/>
<dbReference type="PANTHER" id="PTHR46142:SF3">
    <property type="entry name" value="F18B13.24 PROTEIN"/>
    <property type="match status" value="1"/>
</dbReference>
<dbReference type="PROSITE" id="PS51819">
    <property type="entry name" value="VOC"/>
    <property type="match status" value="1"/>
</dbReference>
<dbReference type="PANTHER" id="PTHR46142">
    <property type="match status" value="1"/>
</dbReference>
<sequence>MAIQTLAHYSVRTTRLEASRHFYVDVLGFREGFRPPFDFPGLWLYKGDDEAQFGVVHIIGIDPDAPQGLIEYLGDKSEASLHGSAAIDHLAFLATDLPDMRRRLQQAGLGFRERTVPSIGLHQLFVEDPSGVTIELNYPAEEAREHGAHA</sequence>
<keyword evidence="3" id="KW-1185">Reference proteome</keyword>
<gene>
    <name evidence="2" type="ORF">Q2T77_15115</name>
</gene>